<evidence type="ECO:0000256" key="1">
    <source>
        <dbReference type="ARBA" id="ARBA00001946"/>
    </source>
</evidence>
<sequence>MLKISRLRAIQLEARFADVFGGIDKVPAELLAPAAHFRRIPRTGQVATLVVVESDDGAIGYGEAFGLPHAGAATAIINGVIAPALIGATIADPREMLGDLERYFTAMGSTRGPAIEALSGVDIALWDLKARAAGLPLATLLGGSPGPVATYVSPVGFQDHPDKSARAARAYLDQGYTAIKLKVGRGLATDIEHIAAVRGEIGPGAALYLDANCAYDVATAITVAKALTPYDIGWFEEPVPPDDPQALAAVRKASPVPIAAGENDFTLDAHARLVAADAVDFLQPNISRAGGVSGLMAIGALCARSGIRMAPHGVGTCVAVSAAVHTCRAAPAVHAYEANRLLNPLRDNMAVRPLITEGGQLVAQNAPGHGGEPDLGRLSRYAVNGLGETEERAHVHLGA</sequence>
<dbReference type="InterPro" id="IPR046945">
    <property type="entry name" value="RHMD-like"/>
</dbReference>
<protein>
    <submittedName>
        <fullName evidence="5">D-galactarolactone cycloisomerase</fullName>
    </submittedName>
</protein>
<evidence type="ECO:0000256" key="3">
    <source>
        <dbReference type="ARBA" id="ARBA00022842"/>
    </source>
</evidence>
<dbReference type="InterPro" id="IPR029017">
    <property type="entry name" value="Enolase-like_N"/>
</dbReference>
<evidence type="ECO:0000259" key="4">
    <source>
        <dbReference type="SMART" id="SM00922"/>
    </source>
</evidence>
<dbReference type="Pfam" id="PF13378">
    <property type="entry name" value="MR_MLE_C"/>
    <property type="match status" value="1"/>
</dbReference>
<organism evidence="5 6">
    <name type="scientific">Bosea robiniae</name>
    <dbReference type="NCBI Taxonomy" id="1036780"/>
    <lineage>
        <taxon>Bacteria</taxon>
        <taxon>Pseudomonadati</taxon>
        <taxon>Pseudomonadota</taxon>
        <taxon>Alphaproteobacteria</taxon>
        <taxon>Hyphomicrobiales</taxon>
        <taxon>Boseaceae</taxon>
        <taxon>Bosea</taxon>
    </lineage>
</organism>
<comment type="cofactor">
    <cofactor evidence="1">
        <name>Mg(2+)</name>
        <dbReference type="ChEBI" id="CHEBI:18420"/>
    </cofactor>
</comment>
<dbReference type="InterPro" id="IPR036849">
    <property type="entry name" value="Enolase-like_C_sf"/>
</dbReference>
<dbReference type="Proteomes" id="UP000199468">
    <property type="component" value="Unassembled WGS sequence"/>
</dbReference>
<proteinExistence type="predicted"/>
<dbReference type="InterPro" id="IPR013342">
    <property type="entry name" value="Mandelate_racemase_C"/>
</dbReference>
<reference evidence="5 6" key="1">
    <citation type="submission" date="2016-10" db="EMBL/GenBank/DDBJ databases">
        <authorList>
            <person name="Varghese N."/>
            <person name="Submissions S."/>
        </authorList>
    </citation>
    <scope>NUCLEOTIDE SEQUENCE [LARGE SCALE GENOMIC DNA]</scope>
    <source>
        <strain evidence="5 6">DSM 26672</strain>
    </source>
</reference>
<evidence type="ECO:0000313" key="5">
    <source>
        <dbReference type="EMBL" id="SDG82834.1"/>
    </source>
</evidence>
<dbReference type="PROSITE" id="PS00908">
    <property type="entry name" value="MR_MLE_1"/>
    <property type="match status" value="1"/>
</dbReference>
<dbReference type="InterPro" id="IPR018110">
    <property type="entry name" value="Mandel_Rmase/mucon_lact_enz_CS"/>
</dbReference>
<keyword evidence="3" id="KW-0460">Magnesium</keyword>
<dbReference type="PANTHER" id="PTHR13794">
    <property type="entry name" value="ENOLASE SUPERFAMILY, MANDELATE RACEMASE"/>
    <property type="match status" value="1"/>
</dbReference>
<keyword evidence="2" id="KW-0479">Metal-binding</keyword>
<feature type="domain" description="Mandelate racemase/muconate lactonizing enzyme C-terminal" evidence="4">
    <location>
        <begin position="161"/>
        <end position="257"/>
    </location>
</feature>
<dbReference type="EMBL" id="FNBZ01000005">
    <property type="protein sequence ID" value="SDG82834.1"/>
    <property type="molecule type" value="Genomic_DNA"/>
</dbReference>
<evidence type="ECO:0000313" key="6">
    <source>
        <dbReference type="Proteomes" id="UP000199468"/>
    </source>
</evidence>
<gene>
    <name evidence="5" type="ORF">SAMN05421844_105383</name>
</gene>
<dbReference type="Gene3D" id="3.30.390.10">
    <property type="entry name" value="Enolase-like, N-terminal domain"/>
    <property type="match status" value="1"/>
</dbReference>
<comment type="caution">
    <text evidence="5">The sequence shown here is derived from an EMBL/GenBank/DDBJ whole genome shotgun (WGS) entry which is preliminary data.</text>
</comment>
<dbReference type="SMART" id="SM00922">
    <property type="entry name" value="MR_MLE"/>
    <property type="match status" value="1"/>
</dbReference>
<dbReference type="PANTHER" id="PTHR13794:SF58">
    <property type="entry name" value="MITOCHONDRIAL ENOLASE SUPERFAMILY MEMBER 1"/>
    <property type="match status" value="1"/>
</dbReference>
<dbReference type="SUPFAM" id="SSF51604">
    <property type="entry name" value="Enolase C-terminal domain-like"/>
    <property type="match status" value="1"/>
</dbReference>
<dbReference type="Gene3D" id="3.20.20.120">
    <property type="entry name" value="Enolase-like C-terminal domain"/>
    <property type="match status" value="1"/>
</dbReference>
<keyword evidence="6" id="KW-1185">Reference proteome</keyword>
<evidence type="ECO:0000256" key="2">
    <source>
        <dbReference type="ARBA" id="ARBA00022723"/>
    </source>
</evidence>
<dbReference type="InterPro" id="IPR029065">
    <property type="entry name" value="Enolase_C-like"/>
</dbReference>
<accession>A0ABY0P2G2</accession>
<dbReference type="Pfam" id="PF02746">
    <property type="entry name" value="MR_MLE_N"/>
    <property type="match status" value="1"/>
</dbReference>
<dbReference type="SFLD" id="SFLDS00001">
    <property type="entry name" value="Enolase"/>
    <property type="match status" value="1"/>
</dbReference>
<dbReference type="InterPro" id="IPR013341">
    <property type="entry name" value="Mandelate_racemase_N_dom"/>
</dbReference>
<dbReference type="CDD" id="cd03316">
    <property type="entry name" value="MR_like"/>
    <property type="match status" value="1"/>
</dbReference>
<dbReference type="SUPFAM" id="SSF54826">
    <property type="entry name" value="Enolase N-terminal domain-like"/>
    <property type="match status" value="1"/>
</dbReference>
<name>A0ABY0P2G2_9HYPH</name>